<feature type="compositionally biased region" description="Low complexity" evidence="1">
    <location>
        <begin position="263"/>
        <end position="272"/>
    </location>
</feature>
<reference evidence="4" key="1">
    <citation type="journal article" date="2023" name="Commun. Biol.">
        <title>Genome analysis of Parmales, the sister group of diatoms, reveals the evolutionary specialization of diatoms from phago-mixotrophs to photoautotrophs.</title>
        <authorList>
            <person name="Ban H."/>
            <person name="Sato S."/>
            <person name="Yoshikawa S."/>
            <person name="Yamada K."/>
            <person name="Nakamura Y."/>
            <person name="Ichinomiya M."/>
            <person name="Sato N."/>
            <person name="Blanc-Mathieu R."/>
            <person name="Endo H."/>
            <person name="Kuwata A."/>
            <person name="Ogata H."/>
        </authorList>
    </citation>
    <scope>NUCLEOTIDE SEQUENCE [LARGE SCALE GENOMIC DNA]</scope>
</reference>
<feature type="region of interest" description="Disordered" evidence="1">
    <location>
        <begin position="262"/>
        <end position="284"/>
    </location>
</feature>
<feature type="compositionally biased region" description="Low complexity" evidence="1">
    <location>
        <begin position="7"/>
        <end position="23"/>
    </location>
</feature>
<keyword evidence="4" id="KW-1185">Reference proteome</keyword>
<dbReference type="Pfam" id="PF00787">
    <property type="entry name" value="PX"/>
    <property type="match status" value="1"/>
</dbReference>
<dbReference type="SUPFAM" id="SSF54001">
    <property type="entry name" value="Cysteine proteinases"/>
    <property type="match status" value="1"/>
</dbReference>
<dbReference type="SMART" id="SM00312">
    <property type="entry name" value="PX"/>
    <property type="match status" value="1"/>
</dbReference>
<feature type="compositionally biased region" description="Basic and acidic residues" evidence="1">
    <location>
        <begin position="683"/>
        <end position="699"/>
    </location>
</feature>
<dbReference type="Gene3D" id="3.30.1520.10">
    <property type="entry name" value="Phox-like domain"/>
    <property type="match status" value="1"/>
</dbReference>
<accession>A0A9W7GRM9</accession>
<dbReference type="PROSITE" id="PS50195">
    <property type="entry name" value="PX"/>
    <property type="match status" value="1"/>
</dbReference>
<dbReference type="OrthoDB" id="7462577at2759"/>
<feature type="domain" description="PX" evidence="2">
    <location>
        <begin position="379"/>
        <end position="501"/>
    </location>
</feature>
<name>A0A9W7GRM9_9STRA</name>
<dbReference type="Gene3D" id="3.90.1720.10">
    <property type="entry name" value="endopeptidase domain like (from Nostoc punctiforme)"/>
    <property type="match status" value="1"/>
</dbReference>
<dbReference type="InterPro" id="IPR001683">
    <property type="entry name" value="PX_dom"/>
</dbReference>
<proteinExistence type="predicted"/>
<evidence type="ECO:0000313" key="3">
    <source>
        <dbReference type="EMBL" id="GMI48767.1"/>
    </source>
</evidence>
<dbReference type="PANTHER" id="PTHR47112">
    <property type="entry name" value="PX DOMAIN-CONTAINING PROTEIN"/>
    <property type="match status" value="1"/>
</dbReference>
<sequence>MASLTQSAGTASGPSPSSGASDPFGNDDEVQGMGSTKIDRIRVYLCLEGLSSESPKTEGNSPTRMEGEQEAQVCLDLVVRTKSLSPNAFRFRSGWLSHSTVSGVKKILFEEVSDLLDNTKLEASTLASSPSNAKSQKLMGFTTFKGSKWRDISELDPVGEPKAKASSSGVVSSLRLPLTTSAPKNPITSDCKLAITFVPNSSTSTEALVAHTRDVVQVKGREFFFFQVMLDKMVLAREDEEGLGSPSIGGGGDELLNDKIRKAASASDSGGSDSEEIDDAESTNLSLRETLRQRATGFGGFRASSFSFDEATDSDDDDADEVMWLDDEQQSMKVLFPYDSGGTFKPNSSKAKEQVVAESCLSTPIILKVIPAYKLPPPVLRIRIPYTQQTVDIFQKKHTAYHMFLKQGRLSWRVVKRYSDFVKLVEQLSSNSAGVTDKIAISSLPSLPPKALPLASVTMSSKVVARRRDGLEKFIRALVKLPSSLSNVTVLSFLGLVNSARQDEEKLRKKAGQKENRNVIHISQLRGMLKWGDLVLFRCANPVSATQRLATGAEWDHVALVVKRRGGRTLELLESTGDGVQCYPLISRLKAYGGEFTERMAVRSLIHTRTFQEFESMCDFIEKVEGMDYGFNLGKLFGAITINKRLGMGEGGKIGAKAAKTKDEAEEDDDGRLGSYKSMHSNRTTEEERREKEEGCKGEGRKKRGRGGGMGGIAGVGTLLDFNNRKESYFCSELIAMSLKAMGLMFQRRNELFFWPGEFGRGGALEKSLIDGCGYGEEILVDCRLMEIGSARVSTRWDKEEEDDKEDDEDEY</sequence>
<dbReference type="InterPro" id="IPR036871">
    <property type="entry name" value="PX_dom_sf"/>
</dbReference>
<organism evidence="3 4">
    <name type="scientific">Triparma columacea</name>
    <dbReference type="NCBI Taxonomy" id="722753"/>
    <lineage>
        <taxon>Eukaryota</taxon>
        <taxon>Sar</taxon>
        <taxon>Stramenopiles</taxon>
        <taxon>Ochrophyta</taxon>
        <taxon>Bolidophyceae</taxon>
        <taxon>Parmales</taxon>
        <taxon>Triparmaceae</taxon>
        <taxon>Triparma</taxon>
    </lineage>
</organism>
<dbReference type="EMBL" id="BRYA01000425">
    <property type="protein sequence ID" value="GMI48767.1"/>
    <property type="molecule type" value="Genomic_DNA"/>
</dbReference>
<evidence type="ECO:0000313" key="4">
    <source>
        <dbReference type="Proteomes" id="UP001165065"/>
    </source>
</evidence>
<dbReference type="InterPro" id="IPR038765">
    <property type="entry name" value="Papain-like_cys_pep_sf"/>
</dbReference>
<dbReference type="SUPFAM" id="SSF64268">
    <property type="entry name" value="PX domain"/>
    <property type="match status" value="1"/>
</dbReference>
<gene>
    <name evidence="3" type="ORF">TrCOL_g11165</name>
</gene>
<feature type="region of interest" description="Disordered" evidence="1">
    <location>
        <begin position="657"/>
        <end position="708"/>
    </location>
</feature>
<protein>
    <recommendedName>
        <fullName evidence="2">PX domain-containing protein</fullName>
    </recommendedName>
</protein>
<evidence type="ECO:0000259" key="2">
    <source>
        <dbReference type="PROSITE" id="PS50195"/>
    </source>
</evidence>
<evidence type="ECO:0000256" key="1">
    <source>
        <dbReference type="SAM" id="MobiDB-lite"/>
    </source>
</evidence>
<feature type="region of interest" description="Disordered" evidence="1">
    <location>
        <begin position="1"/>
        <end position="32"/>
    </location>
</feature>
<dbReference type="PANTHER" id="PTHR47112:SF1">
    <property type="entry name" value="PX DOMAIN-CONTAINING PROTEIN"/>
    <property type="match status" value="1"/>
</dbReference>
<dbReference type="AlphaFoldDB" id="A0A9W7GRM9"/>
<dbReference type="Proteomes" id="UP001165065">
    <property type="component" value="Unassembled WGS sequence"/>
</dbReference>
<dbReference type="GO" id="GO:0035091">
    <property type="term" value="F:phosphatidylinositol binding"/>
    <property type="evidence" value="ECO:0007669"/>
    <property type="project" value="InterPro"/>
</dbReference>
<comment type="caution">
    <text evidence="3">The sequence shown here is derived from an EMBL/GenBank/DDBJ whole genome shotgun (WGS) entry which is preliminary data.</text>
</comment>